<keyword evidence="2" id="KW-1185">Reference proteome</keyword>
<comment type="caution">
    <text evidence="1">The sequence shown here is derived from an EMBL/GenBank/DDBJ whole genome shotgun (WGS) entry which is preliminary data.</text>
</comment>
<organism evidence="1 2">
    <name type="scientific">Soehngenia longivitae</name>
    <dbReference type="NCBI Taxonomy" id="2562294"/>
    <lineage>
        <taxon>Bacteria</taxon>
        <taxon>Bacillati</taxon>
        <taxon>Bacillota</taxon>
        <taxon>Tissierellia</taxon>
        <taxon>Tissierellales</taxon>
        <taxon>Tissierellaceae</taxon>
        <taxon>Soehngenia</taxon>
    </lineage>
</organism>
<dbReference type="AlphaFoldDB" id="A0A4Z0D968"/>
<dbReference type="OrthoDB" id="9795264at2"/>
<evidence type="ECO:0000313" key="1">
    <source>
        <dbReference type="EMBL" id="TFZ41449.1"/>
    </source>
</evidence>
<gene>
    <name evidence="1" type="ORF">E4100_02400</name>
</gene>
<proteinExistence type="predicted"/>
<dbReference type="InterPro" id="IPR021321">
    <property type="entry name" value="DUF2922"/>
</dbReference>
<protein>
    <submittedName>
        <fullName evidence="1">DUF2922 domain-containing protein</fullName>
    </submittedName>
</protein>
<evidence type="ECO:0000313" key="2">
    <source>
        <dbReference type="Proteomes" id="UP000298381"/>
    </source>
</evidence>
<sequence>MEKTKLIMQFLDAANRAYNISVDNPRADLTQEEIHQAMTGLVGLNAFVSRNGLLTTPSKANIVTTSTTEIEF</sequence>
<dbReference type="Proteomes" id="UP000298381">
    <property type="component" value="Unassembled WGS sequence"/>
</dbReference>
<dbReference type="EMBL" id="SRIB01000002">
    <property type="protein sequence ID" value="TFZ41449.1"/>
    <property type="molecule type" value="Genomic_DNA"/>
</dbReference>
<reference evidence="1 2" key="1">
    <citation type="submission" date="2019-03" db="EMBL/GenBank/DDBJ databases">
        <title>Draft genome sequence data and analysis of a Fermenting Bacterium, Soehngenia longevitae strain 1933PT, isolated from petroleum reservoir in Azerbaijan.</title>
        <authorList>
            <person name="Grouzdev D.S."/>
            <person name="Bidzhieva S.K."/>
            <person name="Sokolova D.S."/>
            <person name="Tourova T.P."/>
            <person name="Poltaraus A.B."/>
            <person name="Nazina T.N."/>
        </authorList>
    </citation>
    <scope>NUCLEOTIDE SEQUENCE [LARGE SCALE GENOMIC DNA]</scope>
    <source>
        <strain evidence="1 2">1933P</strain>
    </source>
</reference>
<dbReference type="Pfam" id="PF11148">
    <property type="entry name" value="DUF2922"/>
    <property type="match status" value="1"/>
</dbReference>
<dbReference type="RefSeq" id="WP_135270437.1">
    <property type="nucleotide sequence ID" value="NZ_SRIB01000002.1"/>
</dbReference>
<name>A0A4Z0D968_9FIRM</name>
<accession>A0A4Z0D968</accession>